<evidence type="ECO:0000313" key="2">
    <source>
        <dbReference type="EMBL" id="KAK7889533.1"/>
    </source>
</evidence>
<sequence>MADTAPPAKASSAASDNTPPRKAPSSRASSTRASGNKASSYKTRSETGSTSSAAAKARAKAEAAKARLSFAQEEMSLKIEKAKLEASIQLLQQQKDVASAIAEAEALEIAAASQLDAQSEPTPSETAERTKQCCASSKHIAKDCKVKLQCSECGNEKHCAALHPGPATWHNEPRPSTEPTAEPSAEHGGEPGSPDKAVQLYAIHDEQSNRSLVRPEFFELFNDCGPSSPYSLRTCAGVKETMGRRATGYIVEALDGTVQIPLPSLIECKNIPNDRDEIPTPSAALHHSHLKSIANLIPELDFNAQILMLLGRDVVRVHKVRKQISGPHNAPYAQKLDLGWVIVGNVCLGDVHKTLAVKTLFTNATEKGRPTMFEPCPNVYTVKERHCDIQVPYSVSTQLGPDLNNSLLGVLMRFRKEAVAFTADIEQMFYCFNVREQDRNYLRFLWFRDNDLSKDITEYRMTVHVFGNSPSPAVAIYGLHQSVLRCECDPDVEQFVTRDFYVDDGLKSLPTVEKAVSLLQRTHYMLRLERAALPSPSKILDQPWIIPRTGHIQRKVPFHSLDSTLCQIGFTVSSAYPLFK</sequence>
<feature type="region of interest" description="Disordered" evidence="1">
    <location>
        <begin position="164"/>
        <end position="196"/>
    </location>
</feature>
<evidence type="ECO:0000313" key="3">
    <source>
        <dbReference type="Proteomes" id="UP001460270"/>
    </source>
</evidence>
<feature type="compositionally biased region" description="Low complexity" evidence="1">
    <location>
        <begin position="46"/>
        <end position="56"/>
    </location>
</feature>
<proteinExistence type="predicted"/>
<dbReference type="Proteomes" id="UP001460270">
    <property type="component" value="Unassembled WGS sequence"/>
</dbReference>
<organism evidence="2 3">
    <name type="scientific">Mugilogobius chulae</name>
    <name type="common">yellowstripe goby</name>
    <dbReference type="NCBI Taxonomy" id="88201"/>
    <lineage>
        <taxon>Eukaryota</taxon>
        <taxon>Metazoa</taxon>
        <taxon>Chordata</taxon>
        <taxon>Craniata</taxon>
        <taxon>Vertebrata</taxon>
        <taxon>Euteleostomi</taxon>
        <taxon>Actinopterygii</taxon>
        <taxon>Neopterygii</taxon>
        <taxon>Teleostei</taxon>
        <taxon>Neoteleostei</taxon>
        <taxon>Acanthomorphata</taxon>
        <taxon>Gobiaria</taxon>
        <taxon>Gobiiformes</taxon>
        <taxon>Gobioidei</taxon>
        <taxon>Gobiidae</taxon>
        <taxon>Gobionellinae</taxon>
        <taxon>Mugilogobius</taxon>
    </lineage>
</organism>
<gene>
    <name evidence="2" type="ORF">WMY93_025093</name>
</gene>
<name>A0AAW0N350_9GOBI</name>
<reference evidence="3" key="1">
    <citation type="submission" date="2024-04" db="EMBL/GenBank/DDBJ databases">
        <title>Salinicola lusitanus LLJ914,a marine bacterium isolated from the Okinawa Trough.</title>
        <authorList>
            <person name="Li J."/>
        </authorList>
    </citation>
    <scope>NUCLEOTIDE SEQUENCE [LARGE SCALE GENOMIC DNA]</scope>
</reference>
<dbReference type="EMBL" id="JBBPFD010000018">
    <property type="protein sequence ID" value="KAK7889533.1"/>
    <property type="molecule type" value="Genomic_DNA"/>
</dbReference>
<dbReference type="PANTHER" id="PTHR47331">
    <property type="entry name" value="PHD-TYPE DOMAIN-CONTAINING PROTEIN"/>
    <property type="match status" value="1"/>
</dbReference>
<dbReference type="PANTHER" id="PTHR47331:SF6">
    <property type="entry name" value="DOUBLECORTIN DOMAIN-CONTAINING PROTEIN"/>
    <property type="match status" value="1"/>
</dbReference>
<evidence type="ECO:0000256" key="1">
    <source>
        <dbReference type="SAM" id="MobiDB-lite"/>
    </source>
</evidence>
<comment type="caution">
    <text evidence="2">The sequence shown here is derived from an EMBL/GenBank/DDBJ whole genome shotgun (WGS) entry which is preliminary data.</text>
</comment>
<accession>A0AAW0N350</accession>
<protein>
    <submittedName>
        <fullName evidence="2">Uncharacterized protein</fullName>
    </submittedName>
</protein>
<feature type="compositionally biased region" description="Low complexity" evidence="1">
    <location>
        <begin position="1"/>
        <end position="34"/>
    </location>
</feature>
<keyword evidence="3" id="KW-1185">Reference proteome</keyword>
<dbReference type="AlphaFoldDB" id="A0AAW0N350"/>
<feature type="region of interest" description="Disordered" evidence="1">
    <location>
        <begin position="1"/>
        <end position="66"/>
    </location>
</feature>